<keyword evidence="4 6" id="KW-1133">Transmembrane helix</keyword>
<evidence type="ECO:0000256" key="3">
    <source>
        <dbReference type="ARBA" id="ARBA00022692"/>
    </source>
</evidence>
<dbReference type="Gene3D" id="1.20.1250.20">
    <property type="entry name" value="MFS general substrate transporter like domains"/>
    <property type="match status" value="2"/>
</dbReference>
<evidence type="ECO:0000256" key="5">
    <source>
        <dbReference type="ARBA" id="ARBA00023136"/>
    </source>
</evidence>
<dbReference type="NCBIfam" id="NF038246">
    <property type="entry name" value="bile_salt_MFS"/>
    <property type="match status" value="1"/>
</dbReference>
<organism evidence="8">
    <name type="scientific">Intestinibacter bartlettii</name>
    <dbReference type="NCBI Taxonomy" id="261299"/>
    <lineage>
        <taxon>Bacteria</taxon>
        <taxon>Bacillati</taxon>
        <taxon>Bacillota</taxon>
        <taxon>Clostridia</taxon>
        <taxon>Peptostreptococcales</taxon>
        <taxon>Peptostreptococcaceae</taxon>
        <taxon>Intestinibacter</taxon>
    </lineage>
</organism>
<feature type="transmembrane region" description="Helical" evidence="6">
    <location>
        <begin position="51"/>
        <end position="73"/>
    </location>
</feature>
<feature type="domain" description="Major facilitator superfamily (MFS) profile" evidence="7">
    <location>
        <begin position="240"/>
        <end position="434"/>
    </location>
</feature>
<comment type="subcellular location">
    <subcellularLocation>
        <location evidence="1">Cell membrane</location>
        <topology evidence="1">Multi-pass membrane protein</topology>
    </subcellularLocation>
</comment>
<protein>
    <submittedName>
        <fullName evidence="8">Putative MFS-type transporter YhjX</fullName>
    </submittedName>
</protein>
<evidence type="ECO:0000256" key="6">
    <source>
        <dbReference type="SAM" id="Phobius"/>
    </source>
</evidence>
<gene>
    <name evidence="8" type="primary">yhjX_1</name>
    <name evidence="8" type="ORF">IBLFYP30_00869</name>
</gene>
<dbReference type="PANTHER" id="PTHR11360:SF284">
    <property type="entry name" value="EG:103B4.3 PROTEIN-RELATED"/>
    <property type="match status" value="1"/>
</dbReference>
<feature type="transmembrane region" description="Helical" evidence="6">
    <location>
        <begin position="176"/>
        <end position="198"/>
    </location>
</feature>
<dbReference type="CDD" id="cd17355">
    <property type="entry name" value="MFS_YcxA_like"/>
    <property type="match status" value="1"/>
</dbReference>
<proteinExistence type="predicted"/>
<dbReference type="InterPro" id="IPR020846">
    <property type="entry name" value="MFS_dom"/>
</dbReference>
<dbReference type="GO" id="GO:0022857">
    <property type="term" value="F:transmembrane transporter activity"/>
    <property type="evidence" value="ECO:0007669"/>
    <property type="project" value="InterPro"/>
</dbReference>
<feature type="transmembrane region" description="Helical" evidence="6">
    <location>
        <begin position="330"/>
        <end position="352"/>
    </location>
</feature>
<dbReference type="Pfam" id="PF07690">
    <property type="entry name" value="MFS_1"/>
    <property type="match status" value="1"/>
</dbReference>
<evidence type="ECO:0000313" key="8">
    <source>
        <dbReference type="EMBL" id="VYT66853.1"/>
    </source>
</evidence>
<dbReference type="InterPro" id="IPR036259">
    <property type="entry name" value="MFS_trans_sf"/>
</dbReference>
<feature type="transmembrane region" description="Helical" evidence="6">
    <location>
        <begin position="397"/>
        <end position="419"/>
    </location>
</feature>
<feature type="transmembrane region" description="Helical" evidence="6">
    <location>
        <begin position="364"/>
        <end position="385"/>
    </location>
</feature>
<feature type="transmembrane region" description="Helical" evidence="6">
    <location>
        <begin position="275"/>
        <end position="298"/>
    </location>
</feature>
<dbReference type="PANTHER" id="PTHR11360">
    <property type="entry name" value="MONOCARBOXYLATE TRANSPORTER"/>
    <property type="match status" value="1"/>
</dbReference>
<dbReference type="GO" id="GO:0005886">
    <property type="term" value="C:plasma membrane"/>
    <property type="evidence" value="ECO:0007669"/>
    <property type="project" value="UniProtKB-SubCell"/>
</dbReference>
<feature type="transmembrane region" description="Helical" evidence="6">
    <location>
        <begin position="146"/>
        <end position="164"/>
    </location>
</feature>
<dbReference type="AlphaFoldDB" id="A0A6N2YKV7"/>
<evidence type="ECO:0000256" key="1">
    <source>
        <dbReference type="ARBA" id="ARBA00004651"/>
    </source>
</evidence>
<evidence type="ECO:0000259" key="7">
    <source>
        <dbReference type="PROSITE" id="PS50850"/>
    </source>
</evidence>
<dbReference type="EMBL" id="CACRUE010000005">
    <property type="protein sequence ID" value="VYT66853.1"/>
    <property type="molecule type" value="Genomic_DNA"/>
</dbReference>
<dbReference type="InterPro" id="IPR050327">
    <property type="entry name" value="Proton-linked_MCT"/>
</dbReference>
<evidence type="ECO:0000256" key="4">
    <source>
        <dbReference type="ARBA" id="ARBA00022989"/>
    </source>
</evidence>
<keyword evidence="3 6" id="KW-0812">Transmembrane</keyword>
<feature type="transmembrane region" description="Helical" evidence="6">
    <location>
        <begin position="307"/>
        <end position="324"/>
    </location>
</feature>
<keyword evidence="5 6" id="KW-0472">Membrane</keyword>
<feature type="transmembrane region" description="Helical" evidence="6">
    <location>
        <begin position="240"/>
        <end position="263"/>
    </location>
</feature>
<accession>A0A6N2YKV7</accession>
<feature type="transmembrane region" description="Helical" evidence="6">
    <location>
        <begin position="12"/>
        <end position="31"/>
    </location>
</feature>
<feature type="transmembrane region" description="Helical" evidence="6">
    <location>
        <begin position="85"/>
        <end position="104"/>
    </location>
</feature>
<dbReference type="PROSITE" id="PS51257">
    <property type="entry name" value="PROKAR_LIPOPROTEIN"/>
    <property type="match status" value="1"/>
</dbReference>
<keyword evidence="2" id="KW-0813">Transport</keyword>
<dbReference type="PROSITE" id="PS50850">
    <property type="entry name" value="MFS"/>
    <property type="match status" value="1"/>
</dbReference>
<dbReference type="InterPro" id="IPR011701">
    <property type="entry name" value="MFS"/>
</dbReference>
<reference evidence="8" key="1">
    <citation type="submission" date="2019-11" db="EMBL/GenBank/DDBJ databases">
        <authorList>
            <person name="Feng L."/>
        </authorList>
    </citation>
    <scope>NUCLEOTIDE SEQUENCE</scope>
    <source>
        <strain evidence="8">IbartlettiiLFYP30</strain>
    </source>
</reference>
<dbReference type="SUPFAM" id="SSF103473">
    <property type="entry name" value="MFS general substrate transporter"/>
    <property type="match status" value="1"/>
</dbReference>
<name>A0A6N2YKV7_9FIRM</name>
<sequence>MMENTKTKKPFFYGWIIVVACMLIQAVPYGIATNVQPQFINFVTSAEGFTLTQFSLLFTIGTIVSAIASPYIGKILSDPKTNIKLVYLIGSVLCGGGFALFSLAGGNLWAYYGISALVQVGTSIVSAIGVPLLLNAWFKENKGLAMGLAFSGSGIGNIFLQQAAARLLSNPNYGYAKAYLIFGIISLVVSVLISIFMVRLPKGPEELAANVPRKKEKDNNPKTSITKWGYALKEVTQMKLFWVLAVGFIFVGFYVSGMSVQYTSYLYKSGFNATYVANIGSIFALFSILGNLSGGLFFDKLGIKKTLLLSGVMVILCGICLIFIPSIPALGYLFAILLGITIFAYIIGPSYLTGALFGDREFGTILGIVQVFFAIGYALGTVLFGMSVDKFGYLTSWVITTIYAAIAYACLLIASVGIAKHNKEQNVTETKKIA</sequence>
<evidence type="ECO:0000256" key="2">
    <source>
        <dbReference type="ARBA" id="ARBA00022448"/>
    </source>
</evidence>
<feature type="transmembrane region" description="Helical" evidence="6">
    <location>
        <begin position="110"/>
        <end position="134"/>
    </location>
</feature>